<comment type="caution">
    <text evidence="1">The sequence shown here is derived from an EMBL/GenBank/DDBJ whole genome shotgun (WGS) entry which is preliminary data.</text>
</comment>
<accession>A0A401YZ64</accession>
<name>A0A401YZ64_9ACTN</name>
<protein>
    <submittedName>
        <fullName evidence="1">Uncharacterized protein</fullName>
    </submittedName>
</protein>
<proteinExistence type="predicted"/>
<dbReference type="EMBL" id="BIFH01000035">
    <property type="protein sequence ID" value="GCD99878.1"/>
    <property type="molecule type" value="Genomic_DNA"/>
</dbReference>
<dbReference type="AlphaFoldDB" id="A0A401YZ64"/>
<sequence>MRDYLVTGYWGGASAADTFELRARASNEYDACTVVAKMLRDRLDPTAGDVDLTRLFLERTVTDVRELVPVHKKAADLMVLQVAAEQALVDEGKTVHVSVTVEVTESVSYEATVTMEVPANVARSAASVREYLLEHEEIGLMEAVWNEDPDGTVDEQDIDSIRFHGIVEAQEDRAA</sequence>
<dbReference type="Proteomes" id="UP000286931">
    <property type="component" value="Unassembled WGS sequence"/>
</dbReference>
<gene>
    <name evidence="1" type="ORF">EHYA_07600</name>
</gene>
<organism evidence="1 2">
    <name type="scientific">Embleya hyalina</name>
    <dbReference type="NCBI Taxonomy" id="516124"/>
    <lineage>
        <taxon>Bacteria</taxon>
        <taxon>Bacillati</taxon>
        <taxon>Actinomycetota</taxon>
        <taxon>Actinomycetes</taxon>
        <taxon>Kitasatosporales</taxon>
        <taxon>Streptomycetaceae</taxon>
        <taxon>Embleya</taxon>
    </lineage>
</organism>
<evidence type="ECO:0000313" key="1">
    <source>
        <dbReference type="EMBL" id="GCD99878.1"/>
    </source>
</evidence>
<reference evidence="1 2" key="1">
    <citation type="submission" date="2018-12" db="EMBL/GenBank/DDBJ databases">
        <title>Draft genome sequence of Embleya hyalina NBRC 13850T.</title>
        <authorList>
            <person name="Komaki H."/>
            <person name="Hosoyama A."/>
            <person name="Kimura A."/>
            <person name="Ichikawa N."/>
            <person name="Tamura T."/>
        </authorList>
    </citation>
    <scope>NUCLEOTIDE SEQUENCE [LARGE SCALE GENOMIC DNA]</scope>
    <source>
        <strain evidence="1 2">NBRC 13850</strain>
    </source>
</reference>
<evidence type="ECO:0000313" key="2">
    <source>
        <dbReference type="Proteomes" id="UP000286931"/>
    </source>
</evidence>
<dbReference type="RefSeq" id="WP_126641645.1">
    <property type="nucleotide sequence ID" value="NZ_BIFH01000035.1"/>
</dbReference>
<keyword evidence="2" id="KW-1185">Reference proteome</keyword>